<sequence length="525" mass="58422">MEAKLQSLRVPELKELLQAASLPTTGNKPDLLKRLLENSAATESLESDLAAKTAPAPESKSQDAASAPQTEPASETIAPAAASATAPAAETGEDTRKQAYLAELEKRKTRALRFGQPIDELEKQIEHVAKHGVPEKGKATVERAHSQLHGKRERPAQTKETSNKKAAPVAPAPKISEEELAQRQRRAERFGLVNADEEKRKQERMQRFQQTSEVCASKRTEYAKPTLGPPKSLLLPDVARYVPMQDYDYNQMMQDYSYLNQVGRVVASRGRELADARMLPDEERRGKKRSSAAQHRREQLSKQISFHKLPIMLLPDDTIFRAELAAYTERDAKQQKTGTSTDNCANKSIPDALSRDCVLLLRIYPSRLRNESTTRFLDWWSRKGAALEQHSVLDSAPPKASEPLVPQHVLDTVSKFRTGRIAPTTENVQLYSTYVYVEPDLSIDALLRRLPTGHAIVEYLELEVWPKDVYAANQRRGQIQVMSLQVPEMGPDLGPTTETSTPLSTQATIPTDATVLVGYASSDSE</sequence>
<dbReference type="PANTHER" id="PTHR46551">
    <property type="entry name" value="SAP DOMAIN-CONTAINING RIBONUCLEOPROTEIN"/>
    <property type="match status" value="1"/>
</dbReference>
<dbReference type="PANTHER" id="PTHR46551:SF1">
    <property type="entry name" value="SAP DOMAIN-CONTAINING RIBONUCLEOPROTEIN"/>
    <property type="match status" value="1"/>
</dbReference>
<proteinExistence type="inferred from homology"/>
<feature type="compositionally biased region" description="Basic and acidic residues" evidence="3">
    <location>
        <begin position="153"/>
        <end position="163"/>
    </location>
</feature>
<dbReference type="Gene3D" id="1.10.720.30">
    <property type="entry name" value="SAP domain"/>
    <property type="match status" value="1"/>
</dbReference>
<dbReference type="InterPro" id="IPR036361">
    <property type="entry name" value="SAP_dom_sf"/>
</dbReference>
<evidence type="ECO:0000256" key="2">
    <source>
        <dbReference type="ARBA" id="ARBA00046328"/>
    </source>
</evidence>
<comment type="similarity">
    <text evidence="2">Belongs to the SAP domain-containing ribonucleoprotein family.</text>
</comment>
<accession>A0A2N1J6X3</accession>
<gene>
    <name evidence="5" type="ORF">MVES_003787</name>
</gene>
<dbReference type="Pfam" id="PF02037">
    <property type="entry name" value="SAP"/>
    <property type="match status" value="1"/>
</dbReference>
<evidence type="ECO:0000256" key="1">
    <source>
        <dbReference type="ARBA" id="ARBA00022553"/>
    </source>
</evidence>
<dbReference type="Proteomes" id="UP000232875">
    <property type="component" value="Unassembled WGS sequence"/>
</dbReference>
<dbReference type="Pfam" id="PF18592">
    <property type="entry name" value="Tho1_MOS11_C"/>
    <property type="match status" value="2"/>
</dbReference>
<dbReference type="PROSITE" id="PS50800">
    <property type="entry name" value="SAP"/>
    <property type="match status" value="1"/>
</dbReference>
<evidence type="ECO:0000256" key="3">
    <source>
        <dbReference type="SAM" id="MobiDB-lite"/>
    </source>
</evidence>
<name>A0A2N1J6X3_9BASI</name>
<dbReference type="GO" id="GO:0005634">
    <property type="term" value="C:nucleus"/>
    <property type="evidence" value="ECO:0007669"/>
    <property type="project" value="TreeGrafter"/>
</dbReference>
<organism evidence="5 6">
    <name type="scientific">Malassezia vespertilionis</name>
    <dbReference type="NCBI Taxonomy" id="2020962"/>
    <lineage>
        <taxon>Eukaryota</taxon>
        <taxon>Fungi</taxon>
        <taxon>Dikarya</taxon>
        <taxon>Basidiomycota</taxon>
        <taxon>Ustilaginomycotina</taxon>
        <taxon>Malasseziomycetes</taxon>
        <taxon>Malasseziales</taxon>
        <taxon>Malasseziaceae</taxon>
        <taxon>Malassezia</taxon>
    </lineage>
</organism>
<feature type="region of interest" description="Disordered" evidence="3">
    <location>
        <begin position="129"/>
        <end position="183"/>
    </location>
</feature>
<dbReference type="EMBL" id="KZ454997">
    <property type="protein sequence ID" value="PKI82308.1"/>
    <property type="molecule type" value="Genomic_DNA"/>
</dbReference>
<feature type="compositionally biased region" description="Basic and acidic residues" evidence="3">
    <location>
        <begin position="276"/>
        <end position="285"/>
    </location>
</feature>
<keyword evidence="1" id="KW-0597">Phosphoprotein</keyword>
<dbReference type="SMART" id="SM00513">
    <property type="entry name" value="SAP"/>
    <property type="match status" value="1"/>
</dbReference>
<feature type="region of interest" description="Disordered" evidence="3">
    <location>
        <begin position="43"/>
        <end position="102"/>
    </location>
</feature>
<feature type="compositionally biased region" description="Low complexity" evidence="3">
    <location>
        <begin position="164"/>
        <end position="174"/>
    </location>
</feature>
<protein>
    <recommendedName>
        <fullName evidence="4">SAP domain-containing protein</fullName>
    </recommendedName>
</protein>
<evidence type="ECO:0000313" key="6">
    <source>
        <dbReference type="Proteomes" id="UP000232875"/>
    </source>
</evidence>
<evidence type="ECO:0000313" key="5">
    <source>
        <dbReference type="EMBL" id="PKI82308.1"/>
    </source>
</evidence>
<dbReference type="STRING" id="2020962.A0A2N1J6X3"/>
<dbReference type="AlphaFoldDB" id="A0A2N1J6X3"/>
<dbReference type="OrthoDB" id="272357at2759"/>
<dbReference type="InterPro" id="IPR003034">
    <property type="entry name" value="SAP_dom"/>
</dbReference>
<reference evidence="5 6" key="1">
    <citation type="submission" date="2017-10" db="EMBL/GenBank/DDBJ databases">
        <title>A novel species of cold-tolerant Malassezia isolated from bats.</title>
        <authorList>
            <person name="Lorch J.M."/>
            <person name="Palmer J.M."/>
            <person name="Vanderwolf K.J."/>
            <person name="Schmidt K.Z."/>
            <person name="Verant M.L."/>
            <person name="Weller T.J."/>
            <person name="Blehert D.S."/>
        </authorList>
    </citation>
    <scope>NUCLEOTIDE SEQUENCE [LARGE SCALE GENOMIC DNA]</scope>
    <source>
        <strain evidence="5 6">NWHC:44797-103</strain>
    </source>
</reference>
<evidence type="ECO:0000259" key="4">
    <source>
        <dbReference type="PROSITE" id="PS50800"/>
    </source>
</evidence>
<feature type="compositionally biased region" description="Low complexity" evidence="3">
    <location>
        <begin position="70"/>
        <end position="90"/>
    </location>
</feature>
<feature type="domain" description="SAP" evidence="4">
    <location>
        <begin position="5"/>
        <end position="39"/>
    </location>
</feature>
<dbReference type="InterPro" id="IPR052240">
    <property type="entry name" value="SAP_domain_ribonucleoprotein"/>
</dbReference>
<keyword evidence="6" id="KW-1185">Reference proteome</keyword>
<feature type="region of interest" description="Disordered" evidence="3">
    <location>
        <begin position="276"/>
        <end position="300"/>
    </location>
</feature>
<dbReference type="GO" id="GO:0016973">
    <property type="term" value="P:poly(A)+ mRNA export from nucleus"/>
    <property type="evidence" value="ECO:0007669"/>
    <property type="project" value="TreeGrafter"/>
</dbReference>
<dbReference type="InterPro" id="IPR040746">
    <property type="entry name" value="THO1_MOS11_C"/>
</dbReference>
<feature type="compositionally biased region" description="Basic and acidic residues" evidence="3">
    <location>
        <begin position="129"/>
        <end position="145"/>
    </location>
</feature>
<dbReference type="SUPFAM" id="SSF68906">
    <property type="entry name" value="SAP domain"/>
    <property type="match status" value="1"/>
</dbReference>